<keyword evidence="1" id="KW-0732">Signal</keyword>
<sequence length="225" mass="23073">MKSPAVPTTLRKPARLLTLLASLSLAWGLGPAQAVPFGSLNVTPRGAQNLNLETGFTELPQGGTATDAKGGLSLSAQKMQLRQNDRLNAQGATLKTRQGGTLSAAQLTYDLKSGTVTASGGVTYSDARIRGLQAPGLTLYVGSGFVVASGGVKAASPAMTGAALIFDPQTMQAVVSGPFDLQTRLGRSVGKAGERLLLTFAGNALTGATARPTADDLARFSPYLK</sequence>
<protein>
    <recommendedName>
        <fullName evidence="4">OstA family protein</fullName>
    </recommendedName>
</protein>
<reference evidence="3" key="1">
    <citation type="journal article" date="2019" name="Int. J. Syst. Evol. Microbiol.">
        <title>The Global Catalogue of Microorganisms (GCM) 10K type strain sequencing project: providing services to taxonomists for standard genome sequencing and annotation.</title>
        <authorList>
            <consortium name="The Broad Institute Genomics Platform"/>
            <consortium name="The Broad Institute Genome Sequencing Center for Infectious Disease"/>
            <person name="Wu L."/>
            <person name="Ma J."/>
        </authorList>
    </citation>
    <scope>NUCLEOTIDE SEQUENCE [LARGE SCALE GENOMIC DNA]</scope>
    <source>
        <strain evidence="3">CGMCC 1.15053</strain>
    </source>
</reference>
<proteinExistence type="predicted"/>
<comment type="caution">
    <text evidence="2">The sequence shown here is derived from an EMBL/GenBank/DDBJ whole genome shotgun (WGS) entry which is preliminary data.</text>
</comment>
<dbReference type="EMBL" id="JBHSOH010000006">
    <property type="protein sequence ID" value="MFC5848049.1"/>
    <property type="molecule type" value="Genomic_DNA"/>
</dbReference>
<dbReference type="RefSeq" id="WP_380047728.1">
    <property type="nucleotide sequence ID" value="NZ_JBHSOH010000006.1"/>
</dbReference>
<feature type="signal peptide" evidence="1">
    <location>
        <begin position="1"/>
        <end position="34"/>
    </location>
</feature>
<evidence type="ECO:0000313" key="3">
    <source>
        <dbReference type="Proteomes" id="UP001595979"/>
    </source>
</evidence>
<keyword evidence="3" id="KW-1185">Reference proteome</keyword>
<gene>
    <name evidence="2" type="ORF">ACFPQ6_06970</name>
</gene>
<accession>A0ABW1DJR3</accession>
<evidence type="ECO:0000313" key="2">
    <source>
        <dbReference type="EMBL" id="MFC5848049.1"/>
    </source>
</evidence>
<name>A0ABW1DJR3_9DEIO</name>
<evidence type="ECO:0000256" key="1">
    <source>
        <dbReference type="SAM" id="SignalP"/>
    </source>
</evidence>
<feature type="chain" id="PRO_5046164283" description="OstA family protein" evidence="1">
    <location>
        <begin position="35"/>
        <end position="225"/>
    </location>
</feature>
<organism evidence="2 3">
    <name type="scientific">Deinococcus petrolearius</name>
    <dbReference type="NCBI Taxonomy" id="1751295"/>
    <lineage>
        <taxon>Bacteria</taxon>
        <taxon>Thermotogati</taxon>
        <taxon>Deinococcota</taxon>
        <taxon>Deinococci</taxon>
        <taxon>Deinococcales</taxon>
        <taxon>Deinococcaceae</taxon>
        <taxon>Deinococcus</taxon>
    </lineage>
</organism>
<dbReference type="Proteomes" id="UP001595979">
    <property type="component" value="Unassembled WGS sequence"/>
</dbReference>
<evidence type="ECO:0008006" key="4">
    <source>
        <dbReference type="Google" id="ProtNLM"/>
    </source>
</evidence>